<feature type="region of interest" description="Disordered" evidence="1">
    <location>
        <begin position="112"/>
        <end position="166"/>
    </location>
</feature>
<accession>A0A8H3I2N9</accession>
<sequence length="166" mass="18593">MAESPVVTPTARNVAITVFGDTEETEEDTMAAVDNTLQISLISKAMVDRLRVSYKCEPSQHEPITDSTGRTHRPISQTKLRWHKSGKAKSHPHVFHIVDGLTPSVVLGATAVPSTRENDVGTLGLSKKTDDEKKRQEQKKKDEEAKREKEKQLQADHEKQKRVQNS</sequence>
<dbReference type="Proteomes" id="UP000664521">
    <property type="component" value="Unassembled WGS sequence"/>
</dbReference>
<evidence type="ECO:0000313" key="2">
    <source>
        <dbReference type="EMBL" id="CAF9904975.1"/>
    </source>
</evidence>
<proteinExistence type="predicted"/>
<gene>
    <name evidence="2" type="ORF">HETSPECPRED_004838</name>
</gene>
<dbReference type="AlphaFoldDB" id="A0A8H3I2N9"/>
<keyword evidence="3" id="KW-1185">Reference proteome</keyword>
<protein>
    <submittedName>
        <fullName evidence="2">Uncharacterized protein</fullName>
    </submittedName>
</protein>
<organism evidence="2 3">
    <name type="scientific">Heterodermia speciosa</name>
    <dbReference type="NCBI Taxonomy" id="116794"/>
    <lineage>
        <taxon>Eukaryota</taxon>
        <taxon>Fungi</taxon>
        <taxon>Dikarya</taxon>
        <taxon>Ascomycota</taxon>
        <taxon>Pezizomycotina</taxon>
        <taxon>Lecanoromycetes</taxon>
        <taxon>OSLEUM clade</taxon>
        <taxon>Lecanoromycetidae</taxon>
        <taxon>Caliciales</taxon>
        <taxon>Physciaceae</taxon>
        <taxon>Heterodermia</taxon>
    </lineage>
</organism>
<dbReference type="OrthoDB" id="5400496at2759"/>
<evidence type="ECO:0000256" key="1">
    <source>
        <dbReference type="SAM" id="MobiDB-lite"/>
    </source>
</evidence>
<reference evidence="2" key="1">
    <citation type="submission" date="2021-03" db="EMBL/GenBank/DDBJ databases">
        <authorList>
            <person name="Tagirdzhanova G."/>
        </authorList>
    </citation>
    <scope>NUCLEOTIDE SEQUENCE</scope>
</reference>
<dbReference type="EMBL" id="CAJPDS010000003">
    <property type="protein sequence ID" value="CAF9904975.1"/>
    <property type="molecule type" value="Genomic_DNA"/>
</dbReference>
<name>A0A8H3I2N9_9LECA</name>
<comment type="caution">
    <text evidence="2">The sequence shown here is derived from an EMBL/GenBank/DDBJ whole genome shotgun (WGS) entry which is preliminary data.</text>
</comment>
<feature type="compositionally biased region" description="Basic and acidic residues" evidence="1">
    <location>
        <begin position="127"/>
        <end position="166"/>
    </location>
</feature>
<evidence type="ECO:0000313" key="3">
    <source>
        <dbReference type="Proteomes" id="UP000664521"/>
    </source>
</evidence>